<evidence type="ECO:0000256" key="10">
    <source>
        <dbReference type="ARBA" id="ARBA00055891"/>
    </source>
</evidence>
<evidence type="ECO:0000313" key="16">
    <source>
        <dbReference type="Proteomes" id="UP000668214"/>
    </source>
</evidence>
<proteinExistence type="inferred from homology"/>
<dbReference type="NCBIfam" id="TIGR02251">
    <property type="entry name" value="HIF-SF_euk"/>
    <property type="match status" value="1"/>
</dbReference>
<keyword evidence="16" id="KW-1185">Reference proteome</keyword>
<dbReference type="SMART" id="SM00577">
    <property type="entry name" value="CPDc"/>
    <property type="match status" value="1"/>
</dbReference>
<dbReference type="FunFam" id="3.40.50.1000:FF:000044">
    <property type="entry name" value="CTD nuclear envelope phosphatase 1"/>
    <property type="match status" value="1"/>
</dbReference>
<evidence type="ECO:0000256" key="4">
    <source>
        <dbReference type="ARBA" id="ARBA00022801"/>
    </source>
</evidence>
<evidence type="ECO:0000256" key="8">
    <source>
        <dbReference type="ARBA" id="ARBA00047761"/>
    </source>
</evidence>
<evidence type="ECO:0000256" key="13">
    <source>
        <dbReference type="ARBA" id="ARBA00079893"/>
    </source>
</evidence>
<keyword evidence="5" id="KW-0904">Protein phosphatase</keyword>
<dbReference type="InterPro" id="IPR004274">
    <property type="entry name" value="FCP1_dom"/>
</dbReference>
<dbReference type="Pfam" id="PF03031">
    <property type="entry name" value="NIF"/>
    <property type="match status" value="1"/>
</dbReference>
<dbReference type="InterPro" id="IPR023214">
    <property type="entry name" value="HAD_sf"/>
</dbReference>
<dbReference type="GO" id="GO:0044091">
    <property type="term" value="P:membrane biogenesis"/>
    <property type="evidence" value="ECO:0007669"/>
    <property type="project" value="UniProtKB-ARBA"/>
</dbReference>
<dbReference type="GO" id="GO:0004722">
    <property type="term" value="F:protein serine/threonine phosphatase activity"/>
    <property type="evidence" value="ECO:0007669"/>
    <property type="project" value="UniProtKB-EC"/>
</dbReference>
<organism evidence="15 16">
    <name type="scientific">Pseudoatta argentina</name>
    <dbReference type="NCBI Taxonomy" id="621737"/>
    <lineage>
        <taxon>Eukaryota</taxon>
        <taxon>Metazoa</taxon>
        <taxon>Ecdysozoa</taxon>
        <taxon>Arthropoda</taxon>
        <taxon>Hexapoda</taxon>
        <taxon>Insecta</taxon>
        <taxon>Pterygota</taxon>
        <taxon>Neoptera</taxon>
        <taxon>Endopterygota</taxon>
        <taxon>Hymenoptera</taxon>
        <taxon>Apocrita</taxon>
        <taxon>Aculeata</taxon>
        <taxon>Formicoidea</taxon>
        <taxon>Formicidae</taxon>
        <taxon>Myrmicinae</taxon>
        <taxon>Pseudoatta</taxon>
    </lineage>
</organism>
<name>A0A836F0S0_9HYME</name>
<comment type="function">
    <text evidence="10">Serine/threonine protein phosphatase that may dephosphorylate and activate lipin-like phosphatases. Lipins are phosphatidate phosphatases that catalyze the conversion of phosphatidic acid to diacylglycerol and control the metabolism of fatty acids at different levels. May indirectly modulate the lipid composition of nuclear and/or endoplasmic reticulum membranes and be required for proper nuclear membrane morphology and/or dynamics. May also indirectly regulate the production of lipid droplets and triacylglycerol.</text>
</comment>
<feature type="domain" description="FCP1 homology" evidence="14">
    <location>
        <begin position="20"/>
        <end position="181"/>
    </location>
</feature>
<feature type="non-terminal residue" evidence="15">
    <location>
        <position position="201"/>
    </location>
</feature>
<comment type="similarity">
    <text evidence="11">Belongs to the Dullard family.</text>
</comment>
<comment type="catalytic activity">
    <reaction evidence="9">
        <text>O-phospho-L-threonyl-[protein] + H2O = L-threonyl-[protein] + phosphate</text>
        <dbReference type="Rhea" id="RHEA:47004"/>
        <dbReference type="Rhea" id="RHEA-COMP:11060"/>
        <dbReference type="Rhea" id="RHEA-COMP:11605"/>
        <dbReference type="ChEBI" id="CHEBI:15377"/>
        <dbReference type="ChEBI" id="CHEBI:30013"/>
        <dbReference type="ChEBI" id="CHEBI:43474"/>
        <dbReference type="ChEBI" id="CHEBI:61977"/>
        <dbReference type="EC" id="3.1.3.16"/>
    </reaction>
</comment>
<evidence type="ECO:0000256" key="2">
    <source>
        <dbReference type="ARBA" id="ARBA00013081"/>
    </source>
</evidence>
<dbReference type="EC" id="3.1.3.16" evidence="2"/>
<dbReference type="SUPFAM" id="SSF56784">
    <property type="entry name" value="HAD-like"/>
    <property type="match status" value="1"/>
</dbReference>
<feature type="non-terminal residue" evidence="15">
    <location>
        <position position="1"/>
    </location>
</feature>
<dbReference type="PANTHER" id="PTHR12210">
    <property type="entry name" value="DULLARD PROTEIN PHOSPHATASE"/>
    <property type="match status" value="1"/>
</dbReference>
<comment type="catalytic activity">
    <reaction evidence="8">
        <text>O-phospho-L-seryl-[protein] + H2O = L-seryl-[protein] + phosphate</text>
        <dbReference type="Rhea" id="RHEA:20629"/>
        <dbReference type="Rhea" id="RHEA-COMP:9863"/>
        <dbReference type="Rhea" id="RHEA-COMP:11604"/>
        <dbReference type="ChEBI" id="CHEBI:15377"/>
        <dbReference type="ChEBI" id="CHEBI:29999"/>
        <dbReference type="ChEBI" id="CHEBI:43474"/>
        <dbReference type="ChEBI" id="CHEBI:83421"/>
        <dbReference type="EC" id="3.1.3.16"/>
    </reaction>
</comment>
<sequence>MQPVKYEIFPLSPLSRHRLSIVKRKVLVLDLDETLIHSHHDGVARPTVRPGTPPDFVLKVLFSCFTIQVCINYSLLSISIRYELVVFTASMEIYGAAVADKLDNNRGILRRRYYRQHCTPEMGSYTKDLSAICSDLSSVFILDNSPGAYRAYPHNAIPIKSWFSDAGDTALLSLLPVLDALRFTQDVRSVLSRNLHLHHTW</sequence>
<dbReference type="Proteomes" id="UP000668214">
    <property type="component" value="Unassembled WGS sequence"/>
</dbReference>
<reference evidence="15" key="1">
    <citation type="submission" date="2020-02" db="EMBL/GenBank/DDBJ databases">
        <title>Relaxed selection underlies rapid genomic changes in the transitions from sociality to social parasitism in ants.</title>
        <authorList>
            <person name="Bi X."/>
        </authorList>
    </citation>
    <scope>NUCLEOTIDE SEQUENCE</scope>
    <source>
        <strain evidence="15">BGI-DK2014c</strain>
        <tissue evidence="15">Whole body</tissue>
    </source>
</reference>
<evidence type="ECO:0000256" key="11">
    <source>
        <dbReference type="ARBA" id="ARBA00061694"/>
    </source>
</evidence>
<keyword evidence="3" id="KW-0812">Transmembrane</keyword>
<keyword evidence="4" id="KW-0378">Hydrolase</keyword>
<evidence type="ECO:0000256" key="6">
    <source>
        <dbReference type="ARBA" id="ARBA00022989"/>
    </source>
</evidence>
<evidence type="ECO:0000256" key="5">
    <source>
        <dbReference type="ARBA" id="ARBA00022912"/>
    </source>
</evidence>
<dbReference type="EMBL" id="JAANIA010000477">
    <property type="protein sequence ID" value="KAG5324076.1"/>
    <property type="molecule type" value="Genomic_DNA"/>
</dbReference>
<evidence type="ECO:0000256" key="3">
    <source>
        <dbReference type="ARBA" id="ARBA00022692"/>
    </source>
</evidence>
<protein>
    <recommendedName>
        <fullName evidence="12">CTD nuclear envelope phosphatase 1 homolog</fullName>
        <ecNumber evidence="2">3.1.3.16</ecNumber>
    </recommendedName>
    <alternativeName>
        <fullName evidence="13">Serine/threonine-protein phosphatase dullard homolog</fullName>
    </alternativeName>
</protein>
<evidence type="ECO:0000256" key="7">
    <source>
        <dbReference type="ARBA" id="ARBA00023136"/>
    </source>
</evidence>
<dbReference type="PROSITE" id="PS50969">
    <property type="entry name" value="FCP1"/>
    <property type="match status" value="1"/>
</dbReference>
<dbReference type="AlphaFoldDB" id="A0A836F0S0"/>
<evidence type="ECO:0000313" key="15">
    <source>
        <dbReference type="EMBL" id="KAG5324076.1"/>
    </source>
</evidence>
<dbReference type="GO" id="GO:0016020">
    <property type="term" value="C:membrane"/>
    <property type="evidence" value="ECO:0007669"/>
    <property type="project" value="UniProtKB-SubCell"/>
</dbReference>
<dbReference type="GO" id="GO:0071763">
    <property type="term" value="P:nuclear membrane organization"/>
    <property type="evidence" value="ECO:0007669"/>
    <property type="project" value="UniProtKB-ARBA"/>
</dbReference>
<keyword evidence="6" id="KW-1133">Transmembrane helix</keyword>
<evidence type="ECO:0000259" key="14">
    <source>
        <dbReference type="PROSITE" id="PS50969"/>
    </source>
</evidence>
<dbReference type="InterPro" id="IPR050365">
    <property type="entry name" value="TIM50"/>
</dbReference>
<evidence type="ECO:0000256" key="9">
    <source>
        <dbReference type="ARBA" id="ARBA00048336"/>
    </source>
</evidence>
<dbReference type="CDD" id="cd07521">
    <property type="entry name" value="HAD_FCP1-like"/>
    <property type="match status" value="1"/>
</dbReference>
<comment type="caution">
    <text evidence="15">The sequence shown here is derived from an EMBL/GenBank/DDBJ whole genome shotgun (WGS) entry which is preliminary data.</text>
</comment>
<dbReference type="InterPro" id="IPR036412">
    <property type="entry name" value="HAD-like_sf"/>
</dbReference>
<gene>
    <name evidence="15" type="primary">Dd</name>
    <name evidence="15" type="ORF">G6Z78_0001267</name>
</gene>
<comment type="subcellular location">
    <subcellularLocation>
        <location evidence="1">Membrane</location>
        <topology evidence="1">Single-pass membrane protein</topology>
    </subcellularLocation>
</comment>
<dbReference type="Gene3D" id="3.40.50.1000">
    <property type="entry name" value="HAD superfamily/HAD-like"/>
    <property type="match status" value="1"/>
</dbReference>
<evidence type="ECO:0000256" key="1">
    <source>
        <dbReference type="ARBA" id="ARBA00004167"/>
    </source>
</evidence>
<dbReference type="InterPro" id="IPR011948">
    <property type="entry name" value="Dullard_phosphatase"/>
</dbReference>
<evidence type="ECO:0000256" key="12">
    <source>
        <dbReference type="ARBA" id="ARBA00070329"/>
    </source>
</evidence>
<keyword evidence="7" id="KW-0472">Membrane</keyword>
<accession>A0A836F0S0</accession>